<evidence type="ECO:0000259" key="5">
    <source>
        <dbReference type="Pfam" id="PF04542"/>
    </source>
</evidence>
<dbReference type="NCBIfam" id="TIGR02937">
    <property type="entry name" value="sigma70-ECF"/>
    <property type="match status" value="1"/>
</dbReference>
<comment type="similarity">
    <text evidence="1">Belongs to the sigma-70 factor family. ECF subfamily.</text>
</comment>
<dbReference type="RefSeq" id="WP_146514911.1">
    <property type="nucleotide sequence ID" value="NZ_SJPI01000001.1"/>
</dbReference>
<evidence type="ECO:0000313" key="6">
    <source>
        <dbReference type="EMBL" id="TWT54956.1"/>
    </source>
</evidence>
<keyword evidence="4" id="KW-0804">Transcription</keyword>
<dbReference type="GO" id="GO:0006352">
    <property type="term" value="P:DNA-templated transcription initiation"/>
    <property type="evidence" value="ECO:0007669"/>
    <property type="project" value="InterPro"/>
</dbReference>
<dbReference type="GO" id="GO:0016987">
    <property type="term" value="F:sigma factor activity"/>
    <property type="evidence" value="ECO:0007669"/>
    <property type="project" value="UniProtKB-KW"/>
</dbReference>
<accession>A0A5C5WW78</accession>
<comment type="caution">
    <text evidence="6">The sequence shown here is derived from an EMBL/GenBank/DDBJ whole genome shotgun (WGS) entry which is preliminary data.</text>
</comment>
<dbReference type="SUPFAM" id="SSF88659">
    <property type="entry name" value="Sigma3 and sigma4 domains of RNA polymerase sigma factors"/>
    <property type="match status" value="1"/>
</dbReference>
<keyword evidence="2" id="KW-0805">Transcription regulation</keyword>
<evidence type="ECO:0000313" key="7">
    <source>
        <dbReference type="Proteomes" id="UP000316598"/>
    </source>
</evidence>
<dbReference type="InterPro" id="IPR013325">
    <property type="entry name" value="RNA_pol_sigma_r2"/>
</dbReference>
<dbReference type="InterPro" id="IPR014331">
    <property type="entry name" value="RNA_pol_sigma70_ECF_RHOBA"/>
</dbReference>
<dbReference type="InterPro" id="IPR036388">
    <property type="entry name" value="WH-like_DNA-bd_sf"/>
</dbReference>
<dbReference type="Gene3D" id="1.10.1740.10">
    <property type="match status" value="1"/>
</dbReference>
<evidence type="ECO:0000256" key="4">
    <source>
        <dbReference type="ARBA" id="ARBA00023163"/>
    </source>
</evidence>
<name>A0A5C5WW78_9BACT</name>
<dbReference type="Gene3D" id="1.10.10.10">
    <property type="entry name" value="Winged helix-like DNA-binding domain superfamily/Winged helix DNA-binding domain"/>
    <property type="match status" value="1"/>
</dbReference>
<dbReference type="Proteomes" id="UP000316598">
    <property type="component" value="Unassembled WGS sequence"/>
</dbReference>
<dbReference type="NCBIfam" id="TIGR02989">
    <property type="entry name" value="Sig-70_gvs1"/>
    <property type="match status" value="1"/>
</dbReference>
<reference evidence="6 7" key="1">
    <citation type="submission" date="2019-02" db="EMBL/GenBank/DDBJ databases">
        <title>Deep-cultivation of Planctomycetes and their phenomic and genomic characterization uncovers novel biology.</title>
        <authorList>
            <person name="Wiegand S."/>
            <person name="Jogler M."/>
            <person name="Boedeker C."/>
            <person name="Pinto D."/>
            <person name="Vollmers J."/>
            <person name="Rivas-Marin E."/>
            <person name="Kohn T."/>
            <person name="Peeters S.H."/>
            <person name="Heuer A."/>
            <person name="Rast P."/>
            <person name="Oberbeckmann S."/>
            <person name="Bunk B."/>
            <person name="Jeske O."/>
            <person name="Meyerdierks A."/>
            <person name="Storesund J.E."/>
            <person name="Kallscheuer N."/>
            <person name="Luecker S."/>
            <person name="Lage O.M."/>
            <person name="Pohl T."/>
            <person name="Merkel B.J."/>
            <person name="Hornburger P."/>
            <person name="Mueller R.-W."/>
            <person name="Bruemmer F."/>
            <person name="Labrenz M."/>
            <person name="Spormann A.M."/>
            <person name="Op Den Camp H."/>
            <person name="Overmann J."/>
            <person name="Amann R."/>
            <person name="Jetten M.S.M."/>
            <person name="Mascher T."/>
            <person name="Medema M.H."/>
            <person name="Devos D.P."/>
            <person name="Kaster A.-K."/>
            <person name="Ovreas L."/>
            <person name="Rohde M."/>
            <person name="Galperin M.Y."/>
            <person name="Jogler C."/>
        </authorList>
    </citation>
    <scope>NUCLEOTIDE SEQUENCE [LARGE SCALE GENOMIC DNA]</scope>
    <source>
        <strain evidence="6 7">Pla22</strain>
    </source>
</reference>
<proteinExistence type="inferred from homology"/>
<keyword evidence="3" id="KW-0731">Sigma factor</keyword>
<dbReference type="EMBL" id="SJPI01000001">
    <property type="protein sequence ID" value="TWT54956.1"/>
    <property type="molecule type" value="Genomic_DNA"/>
</dbReference>
<dbReference type="InterPro" id="IPR039425">
    <property type="entry name" value="RNA_pol_sigma-70-like"/>
</dbReference>
<evidence type="ECO:0000256" key="3">
    <source>
        <dbReference type="ARBA" id="ARBA00023082"/>
    </source>
</evidence>
<dbReference type="InterPro" id="IPR013324">
    <property type="entry name" value="RNA_pol_sigma_r3/r4-like"/>
</dbReference>
<dbReference type="InterPro" id="IPR007627">
    <property type="entry name" value="RNA_pol_sigma70_r2"/>
</dbReference>
<dbReference type="PANTHER" id="PTHR43133:SF51">
    <property type="entry name" value="RNA POLYMERASE SIGMA FACTOR"/>
    <property type="match status" value="1"/>
</dbReference>
<protein>
    <submittedName>
        <fullName evidence="6">RNA polymerase sigma factor CnrH</fullName>
    </submittedName>
</protein>
<dbReference type="InterPro" id="IPR014284">
    <property type="entry name" value="RNA_pol_sigma-70_dom"/>
</dbReference>
<dbReference type="SUPFAM" id="SSF88946">
    <property type="entry name" value="Sigma2 domain of RNA polymerase sigma factors"/>
    <property type="match status" value="1"/>
</dbReference>
<organism evidence="6 7">
    <name type="scientific">Rubripirellula amarantea</name>
    <dbReference type="NCBI Taxonomy" id="2527999"/>
    <lineage>
        <taxon>Bacteria</taxon>
        <taxon>Pseudomonadati</taxon>
        <taxon>Planctomycetota</taxon>
        <taxon>Planctomycetia</taxon>
        <taxon>Pirellulales</taxon>
        <taxon>Pirellulaceae</taxon>
        <taxon>Rubripirellula</taxon>
    </lineage>
</organism>
<gene>
    <name evidence="6" type="primary">cnrH_2</name>
    <name evidence="6" type="ORF">Pla22_26100</name>
</gene>
<feature type="domain" description="RNA polymerase sigma-70 region 2" evidence="5">
    <location>
        <begin position="9"/>
        <end position="76"/>
    </location>
</feature>
<sequence length="173" mass="19944">MNHERFLSLFIRHERELAGLARVMVPSWDAADDVLQESSVVMWRKIDQLQADEEFLNWAKVIVRFEALKHRRKLSRDRLVLSDELVSLIASEDIEQPCEHVADRRSAVQECLSEFSFEHRQLLLSSYRYTGGAAELAEQTGVSANSVYKKLGRLRSKLRSCVDRRLSLGIKSV</sequence>
<dbReference type="OrthoDB" id="6383365at2"/>
<dbReference type="Pfam" id="PF04542">
    <property type="entry name" value="Sigma70_r2"/>
    <property type="match status" value="1"/>
</dbReference>
<keyword evidence="7" id="KW-1185">Reference proteome</keyword>
<evidence type="ECO:0000256" key="2">
    <source>
        <dbReference type="ARBA" id="ARBA00023015"/>
    </source>
</evidence>
<evidence type="ECO:0000256" key="1">
    <source>
        <dbReference type="ARBA" id="ARBA00010641"/>
    </source>
</evidence>
<dbReference type="PANTHER" id="PTHR43133">
    <property type="entry name" value="RNA POLYMERASE ECF-TYPE SIGMA FACTO"/>
    <property type="match status" value="1"/>
</dbReference>
<dbReference type="AlphaFoldDB" id="A0A5C5WW78"/>